<proteinExistence type="predicted"/>
<organism evidence="1 2">
    <name type="scientific">Adhaeribacter terreus</name>
    <dbReference type="NCBI Taxonomy" id="529703"/>
    <lineage>
        <taxon>Bacteria</taxon>
        <taxon>Pseudomonadati</taxon>
        <taxon>Bacteroidota</taxon>
        <taxon>Cytophagia</taxon>
        <taxon>Cytophagales</taxon>
        <taxon>Hymenobacteraceae</taxon>
        <taxon>Adhaeribacter</taxon>
    </lineage>
</organism>
<keyword evidence="2" id="KW-1185">Reference proteome</keyword>
<dbReference type="RefSeq" id="WP_378018714.1">
    <property type="nucleotide sequence ID" value="NZ_JBHSKT010000016.1"/>
</dbReference>
<comment type="caution">
    <text evidence="1">The sequence shown here is derived from an EMBL/GenBank/DDBJ whole genome shotgun (WGS) entry which is preliminary data.</text>
</comment>
<gene>
    <name evidence="1" type="ORF">ACFPIB_17195</name>
</gene>
<protein>
    <recommendedName>
        <fullName evidence="3">STAS/SEC14 domain-containing protein</fullName>
    </recommendedName>
</protein>
<accession>A0ABW0EH18</accession>
<evidence type="ECO:0000313" key="2">
    <source>
        <dbReference type="Proteomes" id="UP001596161"/>
    </source>
</evidence>
<dbReference type="EMBL" id="JBHSKT010000016">
    <property type="protein sequence ID" value="MFC5272355.1"/>
    <property type="molecule type" value="Genomic_DNA"/>
</dbReference>
<reference evidence="2" key="1">
    <citation type="journal article" date="2019" name="Int. J. Syst. Evol. Microbiol.">
        <title>The Global Catalogue of Microorganisms (GCM) 10K type strain sequencing project: providing services to taxonomists for standard genome sequencing and annotation.</title>
        <authorList>
            <consortium name="The Broad Institute Genomics Platform"/>
            <consortium name="The Broad Institute Genome Sequencing Center for Infectious Disease"/>
            <person name="Wu L."/>
            <person name="Ma J."/>
        </authorList>
    </citation>
    <scope>NUCLEOTIDE SEQUENCE [LARGE SCALE GENOMIC DNA]</scope>
    <source>
        <strain evidence="2">KACC 12602</strain>
    </source>
</reference>
<evidence type="ECO:0008006" key="3">
    <source>
        <dbReference type="Google" id="ProtNLM"/>
    </source>
</evidence>
<evidence type="ECO:0000313" key="1">
    <source>
        <dbReference type="EMBL" id="MFC5272355.1"/>
    </source>
</evidence>
<name>A0ABW0EH18_9BACT</name>
<dbReference type="Proteomes" id="UP001596161">
    <property type="component" value="Unassembled WGS sequence"/>
</dbReference>
<sequence length="136" mass="15452">MILEEDSLFDFIYDPKTDILTVRFPDAVGTPVSQIENSLQKLAQNAANYDVKKLLLDISSGVPGLDEEHYHYLVEVFLKTLSHSRIQKIARVIPENPAREYLIDHIASEMYQNLGLPFIGRSFTSKAEACAWLQEP</sequence>